<keyword evidence="4" id="KW-1185">Reference proteome</keyword>
<feature type="signal peptide" evidence="2">
    <location>
        <begin position="1"/>
        <end position="24"/>
    </location>
</feature>
<dbReference type="Proteomes" id="UP000019804">
    <property type="component" value="Unassembled WGS sequence"/>
</dbReference>
<accession>A0A017SME1</accession>
<name>A0A017SME1_ASPRC</name>
<dbReference type="GeneID" id="63693262"/>
<organism evidence="3 4">
    <name type="scientific">Aspergillus ruber (strain CBS 135680)</name>
    <dbReference type="NCBI Taxonomy" id="1388766"/>
    <lineage>
        <taxon>Eukaryota</taxon>
        <taxon>Fungi</taxon>
        <taxon>Dikarya</taxon>
        <taxon>Ascomycota</taxon>
        <taxon>Pezizomycotina</taxon>
        <taxon>Eurotiomycetes</taxon>
        <taxon>Eurotiomycetidae</taxon>
        <taxon>Eurotiales</taxon>
        <taxon>Aspergillaceae</taxon>
        <taxon>Aspergillus</taxon>
        <taxon>Aspergillus subgen. Aspergillus</taxon>
    </lineage>
</organism>
<protein>
    <recommendedName>
        <fullName evidence="5">Secreted peptide</fullName>
    </recommendedName>
</protein>
<dbReference type="EMBL" id="KK088414">
    <property type="protein sequence ID" value="EYE97951.1"/>
    <property type="molecule type" value="Genomic_DNA"/>
</dbReference>
<dbReference type="HOGENOM" id="CLU_1885353_0_0_1"/>
<proteinExistence type="predicted"/>
<dbReference type="AlphaFoldDB" id="A0A017SME1"/>
<dbReference type="RefSeq" id="XP_040641639.1">
    <property type="nucleotide sequence ID" value="XM_040778138.1"/>
</dbReference>
<feature type="transmembrane region" description="Helical" evidence="1">
    <location>
        <begin position="76"/>
        <end position="96"/>
    </location>
</feature>
<evidence type="ECO:0000256" key="1">
    <source>
        <dbReference type="SAM" id="Phobius"/>
    </source>
</evidence>
<keyword evidence="2" id="KW-0732">Signal</keyword>
<keyword evidence="1" id="KW-1133">Transmembrane helix</keyword>
<evidence type="ECO:0000313" key="4">
    <source>
        <dbReference type="Proteomes" id="UP000019804"/>
    </source>
</evidence>
<evidence type="ECO:0000313" key="3">
    <source>
        <dbReference type="EMBL" id="EYE97951.1"/>
    </source>
</evidence>
<evidence type="ECO:0008006" key="5">
    <source>
        <dbReference type="Google" id="ProtNLM"/>
    </source>
</evidence>
<sequence length="135" mass="14541">MTALLYLSWWCLSCLLSLCPRCSLIPGVLCIIPKVSAVFGVLRSIIPIYSLLAIVEDPPLSPDRPLTGTNRTNGTNTANIAFCIITAFAFLFLRGVSLLSFGVDSESDSGFCAGRCDYAWCFLLSVDSAVVPLGR</sequence>
<evidence type="ECO:0000256" key="2">
    <source>
        <dbReference type="SAM" id="SignalP"/>
    </source>
</evidence>
<keyword evidence="1" id="KW-0812">Transmembrane</keyword>
<reference evidence="4" key="1">
    <citation type="journal article" date="2014" name="Nat. Commun.">
        <title>Genomic adaptations of the halophilic Dead Sea filamentous fungus Eurotium rubrum.</title>
        <authorList>
            <person name="Kis-Papo T."/>
            <person name="Weig A.R."/>
            <person name="Riley R."/>
            <person name="Persoh D."/>
            <person name="Salamov A."/>
            <person name="Sun H."/>
            <person name="Lipzen A."/>
            <person name="Wasser S.P."/>
            <person name="Rambold G."/>
            <person name="Grigoriev I.V."/>
            <person name="Nevo E."/>
        </authorList>
    </citation>
    <scope>NUCLEOTIDE SEQUENCE [LARGE SCALE GENOMIC DNA]</scope>
    <source>
        <strain evidence="4">CBS 135680</strain>
    </source>
</reference>
<gene>
    <name evidence="3" type="ORF">EURHEDRAFT_264144</name>
</gene>
<feature type="chain" id="PRO_5001499656" description="Secreted peptide" evidence="2">
    <location>
        <begin position="25"/>
        <end position="135"/>
    </location>
</feature>
<keyword evidence="1" id="KW-0472">Membrane</keyword>